<dbReference type="Gene3D" id="3.40.630.30">
    <property type="match status" value="1"/>
</dbReference>
<dbReference type="PROSITE" id="PS51186">
    <property type="entry name" value="GNAT"/>
    <property type="match status" value="1"/>
</dbReference>
<dbReference type="PANTHER" id="PTHR43334:SF1">
    <property type="entry name" value="3-HYDROXYPROPIONATE--COA LIGASE [ADP-FORMING]"/>
    <property type="match status" value="1"/>
</dbReference>
<comment type="caution">
    <text evidence="8">The sequence shown here is derived from an EMBL/GenBank/DDBJ whole genome shotgun (WGS) entry which is preliminary data.</text>
</comment>
<dbReference type="SUPFAM" id="SSF52210">
    <property type="entry name" value="Succinyl-CoA synthetase domains"/>
    <property type="match status" value="2"/>
</dbReference>
<dbReference type="GO" id="GO:0016747">
    <property type="term" value="F:acyltransferase activity, transferring groups other than amino-acyl groups"/>
    <property type="evidence" value="ECO:0007669"/>
    <property type="project" value="InterPro"/>
</dbReference>
<comment type="similarity">
    <text evidence="4">In the N-terminal section; belongs to the acetate CoA ligase alpha subunit family.</text>
</comment>
<dbReference type="PANTHER" id="PTHR43334">
    <property type="entry name" value="ACETATE--COA LIGASE [ADP-FORMING]"/>
    <property type="match status" value="1"/>
</dbReference>
<dbReference type="AlphaFoldDB" id="A0A846QK29"/>
<dbReference type="InterPro" id="IPR013815">
    <property type="entry name" value="ATP_grasp_subdomain_1"/>
</dbReference>
<dbReference type="FunFam" id="3.30.1490.20:FF:000020">
    <property type="entry name" value="Protein lysine acetyltransferase"/>
    <property type="match status" value="1"/>
</dbReference>
<dbReference type="InterPro" id="IPR032875">
    <property type="entry name" value="Succ_CoA_lig_flav_dom"/>
</dbReference>
<evidence type="ECO:0000256" key="2">
    <source>
        <dbReference type="ARBA" id="ARBA00022741"/>
    </source>
</evidence>
<dbReference type="Pfam" id="PF00583">
    <property type="entry name" value="Acetyltransf_1"/>
    <property type="match status" value="1"/>
</dbReference>
<keyword evidence="1" id="KW-0436">Ligase</keyword>
<accession>A0A846QK29</accession>
<organism evidence="8 9">
    <name type="scientific">Desulfobaculum xiamenense</name>
    <dbReference type="NCBI Taxonomy" id="995050"/>
    <lineage>
        <taxon>Bacteria</taxon>
        <taxon>Pseudomonadati</taxon>
        <taxon>Thermodesulfobacteriota</taxon>
        <taxon>Desulfovibrionia</taxon>
        <taxon>Desulfovibrionales</taxon>
        <taxon>Desulfovibrionaceae</taxon>
        <taxon>Desulfobaculum</taxon>
    </lineage>
</organism>
<dbReference type="InterPro" id="IPR051538">
    <property type="entry name" value="Acyl-CoA_Synth/Transferase"/>
</dbReference>
<dbReference type="Gene3D" id="3.40.50.261">
    <property type="entry name" value="Succinyl-CoA synthetase domains"/>
    <property type="match status" value="2"/>
</dbReference>
<evidence type="ECO:0000259" key="7">
    <source>
        <dbReference type="PROSITE" id="PS51186"/>
    </source>
</evidence>
<evidence type="ECO:0000256" key="3">
    <source>
        <dbReference type="ARBA" id="ARBA00022840"/>
    </source>
</evidence>
<feature type="domain" description="ATP-grasp" evidence="6">
    <location>
        <begin position="505"/>
        <end position="541"/>
    </location>
</feature>
<feature type="domain" description="N-acetyltransferase" evidence="7">
    <location>
        <begin position="744"/>
        <end position="902"/>
    </location>
</feature>
<keyword evidence="3 5" id="KW-0067">ATP-binding</keyword>
<dbReference type="SUPFAM" id="SSF55729">
    <property type="entry name" value="Acyl-CoA N-acyltransferases (Nat)"/>
    <property type="match status" value="1"/>
</dbReference>
<dbReference type="Gene3D" id="3.40.50.720">
    <property type="entry name" value="NAD(P)-binding Rossmann-like Domain"/>
    <property type="match status" value="1"/>
</dbReference>
<keyword evidence="8" id="KW-0808">Transferase</keyword>
<evidence type="ECO:0000259" key="6">
    <source>
        <dbReference type="PROSITE" id="PS50975"/>
    </source>
</evidence>
<keyword evidence="9" id="KW-1185">Reference proteome</keyword>
<dbReference type="Gene3D" id="3.30.470.20">
    <property type="entry name" value="ATP-grasp fold, B domain"/>
    <property type="match status" value="1"/>
</dbReference>
<dbReference type="Pfam" id="PF13380">
    <property type="entry name" value="CoA_binding_2"/>
    <property type="match status" value="1"/>
</dbReference>
<dbReference type="InterPro" id="IPR016181">
    <property type="entry name" value="Acyl_CoA_acyltransferase"/>
</dbReference>
<dbReference type="InterPro" id="IPR036291">
    <property type="entry name" value="NAD(P)-bd_dom_sf"/>
</dbReference>
<sequence>MNLTNLHTMFRPTSVAVIGATDEPGTPGAVILRNLQACKFIGPIIPVHETLTEVAGLPVYREIDTLPLTPDLAIICSEPETVPDYVLQLGHRGVAGAVILGTGFAALPSDVRKMLEGAILSAARRTDLRILGVGSMGFICPGVGINASLAHTDAKPGRIAFVTQSDSLFTTVLDWANMRNIGFSYFISLGTKLDFGFGTILDFLNSDPNTRAVLLYVEDIERARQFMSAARATARNKPVVVIKAGRTAEAAREMARFKDGPLGQDAVYDAAFRRAGMLRVYDTDALFDSVETIARSKPFKGERLAIVVNGMSPGLITMDRFIEGGGVLAELVPDTREKLGELLADEPMPGCNAEGCIGNPVNIAPNAPPERYAEALRILLKAPDVDAVLVMHFPSALVDGREVAQAVAEVARRAKRLVLTSWVGGGNAEAAREVFNEESIPVYSTPDKAVRAYLNLVHYRRNQDMLVETPASLPSSYQPDTATARRVLHNALDAGRDRLTVPEAMDILAAYQIPVVDTRLAATAEGAVEAANELGYPVAIKVLSPDLRCKSKAGGVALDLDTPEAVADAAAAVMHRVCLAQPDCCTAGFIVQRMGRRPRAHELFIQMGTDPIFGPYIRFGQGGSESEIIGDAAVTLPPLNMALAKELISRTFVSRLLQGHADRPPADIEALCQTLNKVSQLIVDLPEIVSLEINPLFADEQGVLALDADVEIAEAEVTGPERLAIRPYPRELEECIQLPNGMHVTLRPIRPEDEPAHWDFLSRLSIEDIRYRFFGLIRELPRSEMIRLTQIDYDREMAFIASLESEDGPNETLGVVRGMTKPDNSAMEFAIIVRSDIKRQSLGKTLMRKLIGYARTRGTRAIIGEALMENAAMAALAGSVGFTVTKSYDDDVYKFRMDLDESQD</sequence>
<proteinExistence type="inferred from homology"/>
<evidence type="ECO:0000256" key="4">
    <source>
        <dbReference type="ARBA" id="ARBA00060888"/>
    </source>
</evidence>
<evidence type="ECO:0000313" key="8">
    <source>
        <dbReference type="EMBL" id="NJB69266.1"/>
    </source>
</evidence>
<protein>
    <submittedName>
        <fullName evidence="8">Acetyltransferase</fullName>
    </submittedName>
</protein>
<dbReference type="Pfam" id="PF13607">
    <property type="entry name" value="Succ_CoA_lig"/>
    <property type="match status" value="1"/>
</dbReference>
<dbReference type="InterPro" id="IPR011761">
    <property type="entry name" value="ATP-grasp"/>
</dbReference>
<gene>
    <name evidence="8" type="ORF">GGQ74_002963</name>
</gene>
<dbReference type="InterPro" id="IPR003781">
    <property type="entry name" value="CoA-bd"/>
</dbReference>
<dbReference type="SMART" id="SM00881">
    <property type="entry name" value="CoA_binding"/>
    <property type="match status" value="1"/>
</dbReference>
<dbReference type="InterPro" id="IPR016102">
    <property type="entry name" value="Succinyl-CoA_synth-like"/>
</dbReference>
<reference evidence="8 9" key="1">
    <citation type="submission" date="2020-03" db="EMBL/GenBank/DDBJ databases">
        <title>Genomic Encyclopedia of Type Strains, Phase IV (KMG-IV): sequencing the most valuable type-strain genomes for metagenomic binning, comparative biology and taxonomic classification.</title>
        <authorList>
            <person name="Goeker M."/>
        </authorList>
    </citation>
    <scope>NUCLEOTIDE SEQUENCE [LARGE SCALE GENOMIC DNA]</scope>
    <source>
        <strain evidence="8 9">DSM 24233</strain>
    </source>
</reference>
<dbReference type="GO" id="GO:0005524">
    <property type="term" value="F:ATP binding"/>
    <property type="evidence" value="ECO:0007669"/>
    <property type="project" value="UniProtKB-UniRule"/>
</dbReference>
<dbReference type="SUPFAM" id="SSF56059">
    <property type="entry name" value="Glutathione synthetase ATP-binding domain-like"/>
    <property type="match status" value="1"/>
</dbReference>
<dbReference type="Pfam" id="PF13549">
    <property type="entry name" value="ATP-grasp_5"/>
    <property type="match status" value="1"/>
</dbReference>
<name>A0A846QK29_9BACT</name>
<evidence type="ECO:0000256" key="1">
    <source>
        <dbReference type="ARBA" id="ARBA00022598"/>
    </source>
</evidence>
<dbReference type="GO" id="GO:0016874">
    <property type="term" value="F:ligase activity"/>
    <property type="evidence" value="ECO:0007669"/>
    <property type="project" value="UniProtKB-KW"/>
</dbReference>
<dbReference type="EMBL" id="JAATJA010000004">
    <property type="protein sequence ID" value="NJB69266.1"/>
    <property type="molecule type" value="Genomic_DNA"/>
</dbReference>
<keyword evidence="2 5" id="KW-0547">Nucleotide-binding</keyword>
<dbReference type="Gene3D" id="3.30.1490.20">
    <property type="entry name" value="ATP-grasp fold, A domain"/>
    <property type="match status" value="1"/>
</dbReference>
<evidence type="ECO:0000313" key="9">
    <source>
        <dbReference type="Proteomes" id="UP000580856"/>
    </source>
</evidence>
<dbReference type="PROSITE" id="PS50975">
    <property type="entry name" value="ATP_GRASP"/>
    <property type="match status" value="1"/>
</dbReference>
<dbReference type="SUPFAM" id="SSF51735">
    <property type="entry name" value="NAD(P)-binding Rossmann-fold domains"/>
    <property type="match status" value="1"/>
</dbReference>
<dbReference type="RefSeq" id="WP_167942351.1">
    <property type="nucleotide sequence ID" value="NZ_JAATJA010000004.1"/>
</dbReference>
<dbReference type="Proteomes" id="UP000580856">
    <property type="component" value="Unassembled WGS sequence"/>
</dbReference>
<dbReference type="InterPro" id="IPR000182">
    <property type="entry name" value="GNAT_dom"/>
</dbReference>
<dbReference type="GO" id="GO:0046872">
    <property type="term" value="F:metal ion binding"/>
    <property type="evidence" value="ECO:0007669"/>
    <property type="project" value="InterPro"/>
</dbReference>
<evidence type="ECO:0000256" key="5">
    <source>
        <dbReference type="PROSITE-ProRule" id="PRU00409"/>
    </source>
</evidence>